<keyword evidence="4" id="KW-1185">Reference proteome</keyword>
<dbReference type="InterPro" id="IPR057666">
    <property type="entry name" value="DrpA_SLOG"/>
</dbReference>
<dbReference type="RefSeq" id="WP_102167542.1">
    <property type="nucleotide sequence ID" value="NZ_CP136964.1"/>
</dbReference>
<dbReference type="Pfam" id="PF02481">
    <property type="entry name" value="DNA_processg_A"/>
    <property type="match status" value="1"/>
</dbReference>
<reference evidence="4" key="1">
    <citation type="submission" date="2017-09" db="EMBL/GenBank/DDBJ databases">
        <title>Bacterial strain isolated from the female urinary microbiota.</title>
        <authorList>
            <person name="Thomas-White K."/>
            <person name="Kumar N."/>
            <person name="Forster S."/>
            <person name="Putonti C."/>
            <person name="Lawley T."/>
            <person name="Wolfe A.J."/>
        </authorList>
    </citation>
    <scope>NUCLEOTIDE SEQUENCE [LARGE SCALE GENOMIC DNA]</scope>
    <source>
        <strain evidence="4">UMB0959</strain>
    </source>
</reference>
<organism evidence="3 4">
    <name type="scientific">Nosocomiicoccus massiliensis</name>
    <dbReference type="NCBI Taxonomy" id="1232430"/>
    <lineage>
        <taxon>Bacteria</taxon>
        <taxon>Bacillati</taxon>
        <taxon>Bacillota</taxon>
        <taxon>Bacilli</taxon>
        <taxon>Bacillales</taxon>
        <taxon>Staphylococcaceae</taxon>
        <taxon>Nosocomiicoccus</taxon>
    </lineage>
</organism>
<accession>A0AAF1BRS2</accession>
<evidence type="ECO:0000313" key="4">
    <source>
        <dbReference type="Proteomes" id="UP000243626"/>
    </source>
</evidence>
<dbReference type="InterPro" id="IPR003488">
    <property type="entry name" value="DprA"/>
</dbReference>
<dbReference type="KEGG" id="nmy:CJ229_000685"/>
<dbReference type="PANTHER" id="PTHR43022:SF1">
    <property type="entry name" value="PROTEIN SMF"/>
    <property type="match status" value="1"/>
</dbReference>
<name>A0AAF1BRS2_9STAP</name>
<dbReference type="Gene3D" id="3.40.50.450">
    <property type="match status" value="1"/>
</dbReference>
<evidence type="ECO:0000259" key="2">
    <source>
        <dbReference type="Pfam" id="PF02481"/>
    </source>
</evidence>
<dbReference type="GO" id="GO:0009294">
    <property type="term" value="P:DNA-mediated transformation"/>
    <property type="evidence" value="ECO:0007669"/>
    <property type="project" value="InterPro"/>
</dbReference>
<reference evidence="3 4" key="2">
    <citation type="submission" date="2023-10" db="EMBL/GenBank/DDBJ databases">
        <authorList>
            <person name="Choi B."/>
        </authorList>
    </citation>
    <scope>NUCLEOTIDE SEQUENCE [LARGE SCALE GENOMIC DNA]</scope>
    <source>
        <strain evidence="3 4">UMB0959</strain>
    </source>
</reference>
<dbReference type="EMBL" id="CP136964">
    <property type="protein sequence ID" value="WOS96293.1"/>
    <property type="molecule type" value="Genomic_DNA"/>
</dbReference>
<dbReference type="NCBIfam" id="TIGR00732">
    <property type="entry name" value="dprA"/>
    <property type="match status" value="1"/>
</dbReference>
<proteinExistence type="inferred from homology"/>
<evidence type="ECO:0000313" key="3">
    <source>
        <dbReference type="EMBL" id="WOS96293.1"/>
    </source>
</evidence>
<dbReference type="SUPFAM" id="SSF102405">
    <property type="entry name" value="MCP/YpsA-like"/>
    <property type="match status" value="1"/>
</dbReference>
<sequence>MKLHILQLSFAKVTRKEFQKIRNGEVLKESTIKKLQHAREISLEDIHRKLCENGVTFITESSKYYPASLKEIYDPPYVLYVKGSLSALNSRKIGIVGSRKAGMYTRQALQRIIPALNEFTVVSGLAYGADDIAHHIALEENIQTIGVLAFGHDIHYPKSTIKTRHRIEKYSCTISEYPPGTPINKHQFVARNRIIAGLSEGVLVTEAEEKSGSLITLEMAIEENRHVFCIPGNITSPLSAGVNARLKEGAIFVTKADDILDELQ</sequence>
<dbReference type="Proteomes" id="UP000243626">
    <property type="component" value="Chromosome"/>
</dbReference>
<gene>
    <name evidence="3" type="primary">dprA</name>
    <name evidence="3" type="ORF">CJ229_000685</name>
</gene>
<comment type="similarity">
    <text evidence="1">Belongs to the DprA/Smf family.</text>
</comment>
<dbReference type="PANTHER" id="PTHR43022">
    <property type="entry name" value="PROTEIN SMF"/>
    <property type="match status" value="1"/>
</dbReference>
<dbReference type="AlphaFoldDB" id="A0AAF1BRS2"/>
<feature type="domain" description="Smf/DprA SLOG" evidence="2">
    <location>
        <begin position="57"/>
        <end position="263"/>
    </location>
</feature>
<evidence type="ECO:0000256" key="1">
    <source>
        <dbReference type="ARBA" id="ARBA00006525"/>
    </source>
</evidence>
<protein>
    <submittedName>
        <fullName evidence="3">DNA-processing protein DprA</fullName>
    </submittedName>
</protein>